<name>A0ABM0ZQY3_ECHTE</name>
<evidence type="ECO:0000313" key="8">
    <source>
        <dbReference type="RefSeq" id="XP_012860683.1"/>
    </source>
</evidence>
<evidence type="ECO:0000313" key="7">
    <source>
        <dbReference type="Proteomes" id="UP000694863"/>
    </source>
</evidence>
<dbReference type="PANTHER" id="PTHR24252">
    <property type="entry name" value="ACROSIN-RELATED"/>
    <property type="match status" value="1"/>
</dbReference>
<dbReference type="CDD" id="cd00190">
    <property type="entry name" value="Tryp_SPc"/>
    <property type="match status" value="1"/>
</dbReference>
<evidence type="ECO:0000256" key="1">
    <source>
        <dbReference type="ARBA" id="ARBA00022670"/>
    </source>
</evidence>
<organism evidence="7 8">
    <name type="scientific">Echinops telfairi</name>
    <name type="common">Lesser hedgehog tenrec</name>
    <dbReference type="NCBI Taxonomy" id="9371"/>
    <lineage>
        <taxon>Eukaryota</taxon>
        <taxon>Metazoa</taxon>
        <taxon>Chordata</taxon>
        <taxon>Craniata</taxon>
        <taxon>Vertebrata</taxon>
        <taxon>Euteleostomi</taxon>
        <taxon>Mammalia</taxon>
        <taxon>Eutheria</taxon>
        <taxon>Afrotheria</taxon>
        <taxon>Tenrecidae</taxon>
        <taxon>Tenrecinae</taxon>
        <taxon>Echinops</taxon>
    </lineage>
</organism>
<dbReference type="RefSeq" id="XP_012860683.1">
    <property type="nucleotide sequence ID" value="XM_013005229.2"/>
</dbReference>
<keyword evidence="3" id="KW-0720">Serine protease</keyword>
<keyword evidence="1" id="KW-0645">Protease</keyword>
<proteinExistence type="predicted"/>
<feature type="domain" description="Peptidase S1" evidence="6">
    <location>
        <begin position="50"/>
        <end position="288"/>
    </location>
</feature>
<dbReference type="InterPro" id="IPR001254">
    <property type="entry name" value="Trypsin_dom"/>
</dbReference>
<reference evidence="8" key="1">
    <citation type="submission" date="2025-08" db="UniProtKB">
        <authorList>
            <consortium name="RefSeq"/>
        </authorList>
    </citation>
    <scope>IDENTIFICATION</scope>
</reference>
<evidence type="ECO:0000256" key="5">
    <source>
        <dbReference type="SAM" id="SignalP"/>
    </source>
</evidence>
<keyword evidence="2" id="KW-0378">Hydrolase</keyword>
<dbReference type="InterPro" id="IPR009003">
    <property type="entry name" value="Peptidase_S1_PA"/>
</dbReference>
<gene>
    <name evidence="8" type="primary">LOC105978836</name>
</gene>
<dbReference type="PRINTS" id="PR00722">
    <property type="entry name" value="CHYMOTRYPSIN"/>
</dbReference>
<feature type="signal peptide" evidence="5">
    <location>
        <begin position="1"/>
        <end position="43"/>
    </location>
</feature>
<dbReference type="Proteomes" id="UP000694863">
    <property type="component" value="Unplaced"/>
</dbReference>
<evidence type="ECO:0000256" key="2">
    <source>
        <dbReference type="ARBA" id="ARBA00022801"/>
    </source>
</evidence>
<dbReference type="GeneID" id="105978836"/>
<sequence>MDRQPGTRVSGGCLATPLGPRRPAAGPWLQVLLLLLPAACNCATETQGKVLGGHDAPPGRWPWQVSLQHNGYHTCGGTILSQRWVLTAAHCFSRSTKVRDLKVLMGSTNLKKSSWRTQKAGIKQFLQHPTYTRKQALTGGDIALLQLRAPVRFSAFVQPVRLPPPDFQMPMLLQEECWVTGWGQTHVKETSAMTMLQEARVSIINNSYCQLYLGLPYRTHSTMLCAANIRDKAMACMGDSGGPLVCKHNDTWLQIGVVSCGTVCLPSVAPNLYTCVSHFSAWIADNIKATQAAGTWPSALTLLLPPILPLLHTS</sequence>
<evidence type="ECO:0000256" key="3">
    <source>
        <dbReference type="ARBA" id="ARBA00022825"/>
    </source>
</evidence>
<dbReference type="PROSITE" id="PS00134">
    <property type="entry name" value="TRYPSIN_HIS"/>
    <property type="match status" value="1"/>
</dbReference>
<evidence type="ECO:0000259" key="6">
    <source>
        <dbReference type="PROSITE" id="PS50240"/>
    </source>
</evidence>
<keyword evidence="4" id="KW-1015">Disulfide bond</keyword>
<keyword evidence="7" id="KW-1185">Reference proteome</keyword>
<evidence type="ECO:0000256" key="4">
    <source>
        <dbReference type="ARBA" id="ARBA00023157"/>
    </source>
</evidence>
<dbReference type="Pfam" id="PF00089">
    <property type="entry name" value="Trypsin"/>
    <property type="match status" value="1"/>
</dbReference>
<protein>
    <submittedName>
        <fullName evidence="8">Serine protease 38-like</fullName>
    </submittedName>
</protein>
<dbReference type="InterPro" id="IPR001314">
    <property type="entry name" value="Peptidase_S1A"/>
</dbReference>
<dbReference type="PROSITE" id="PS50240">
    <property type="entry name" value="TRYPSIN_DOM"/>
    <property type="match status" value="1"/>
</dbReference>
<accession>A0ABM0ZQY3</accession>
<dbReference type="PANTHER" id="PTHR24252:SF11">
    <property type="entry name" value="ATRIAL NATRIURETIC PEPTIDE-CONVERTING ENZYME ISOFORM X1"/>
    <property type="match status" value="1"/>
</dbReference>
<dbReference type="InterPro" id="IPR018114">
    <property type="entry name" value="TRYPSIN_HIS"/>
</dbReference>
<keyword evidence="5" id="KW-0732">Signal</keyword>
<dbReference type="InterPro" id="IPR043504">
    <property type="entry name" value="Peptidase_S1_PA_chymotrypsin"/>
</dbReference>
<feature type="chain" id="PRO_5046848671" evidence="5">
    <location>
        <begin position="44"/>
        <end position="314"/>
    </location>
</feature>
<dbReference type="Gene3D" id="2.40.10.10">
    <property type="entry name" value="Trypsin-like serine proteases"/>
    <property type="match status" value="1"/>
</dbReference>
<dbReference type="SUPFAM" id="SSF50494">
    <property type="entry name" value="Trypsin-like serine proteases"/>
    <property type="match status" value="1"/>
</dbReference>
<dbReference type="SMART" id="SM00020">
    <property type="entry name" value="Tryp_SPc"/>
    <property type="match status" value="1"/>
</dbReference>